<dbReference type="EMBL" id="KQ986353">
    <property type="protein sequence ID" value="KZV58700.1"/>
    <property type="molecule type" value="Genomic_DNA"/>
</dbReference>
<evidence type="ECO:0000313" key="2">
    <source>
        <dbReference type="Proteomes" id="UP000250235"/>
    </source>
</evidence>
<organism evidence="1 2">
    <name type="scientific">Dorcoceras hygrometricum</name>
    <dbReference type="NCBI Taxonomy" id="472368"/>
    <lineage>
        <taxon>Eukaryota</taxon>
        <taxon>Viridiplantae</taxon>
        <taxon>Streptophyta</taxon>
        <taxon>Embryophyta</taxon>
        <taxon>Tracheophyta</taxon>
        <taxon>Spermatophyta</taxon>
        <taxon>Magnoliopsida</taxon>
        <taxon>eudicotyledons</taxon>
        <taxon>Gunneridae</taxon>
        <taxon>Pentapetalae</taxon>
        <taxon>asterids</taxon>
        <taxon>lamiids</taxon>
        <taxon>Lamiales</taxon>
        <taxon>Gesneriaceae</taxon>
        <taxon>Didymocarpoideae</taxon>
        <taxon>Trichosporeae</taxon>
        <taxon>Loxocarpinae</taxon>
        <taxon>Dorcoceras</taxon>
    </lineage>
</organism>
<protein>
    <submittedName>
        <fullName evidence="1">Protein ECERIFERUM 1-like</fullName>
    </submittedName>
</protein>
<keyword evidence="2" id="KW-1185">Reference proteome</keyword>
<dbReference type="OrthoDB" id="912587at2759"/>
<accession>A0A2Z7DGD0</accession>
<dbReference type="Proteomes" id="UP000250235">
    <property type="component" value="Unassembled WGS sequence"/>
</dbReference>
<sequence length="111" mass="12046">MGGDGGDEGRRGREKILAEELLSITQHFGTLLDAVTATRARDPLKLPLGPITRGRIKKFKEALHGLVLGTEEPFTCMVSRLDGIREAGMSAHGSVFGGLRDYTINIIQVQD</sequence>
<reference evidence="1 2" key="1">
    <citation type="journal article" date="2015" name="Proc. Natl. Acad. Sci. U.S.A.">
        <title>The resurrection genome of Boea hygrometrica: A blueprint for survival of dehydration.</title>
        <authorList>
            <person name="Xiao L."/>
            <person name="Yang G."/>
            <person name="Zhang L."/>
            <person name="Yang X."/>
            <person name="Zhao S."/>
            <person name="Ji Z."/>
            <person name="Zhou Q."/>
            <person name="Hu M."/>
            <person name="Wang Y."/>
            <person name="Chen M."/>
            <person name="Xu Y."/>
            <person name="Jin H."/>
            <person name="Xiao X."/>
            <person name="Hu G."/>
            <person name="Bao F."/>
            <person name="Hu Y."/>
            <person name="Wan P."/>
            <person name="Li L."/>
            <person name="Deng X."/>
            <person name="Kuang T."/>
            <person name="Xiang C."/>
            <person name="Zhu J.K."/>
            <person name="Oliver M.J."/>
            <person name="He Y."/>
        </authorList>
    </citation>
    <scope>NUCLEOTIDE SEQUENCE [LARGE SCALE GENOMIC DNA]</scope>
    <source>
        <strain evidence="2">cv. XS01</strain>
    </source>
</reference>
<name>A0A2Z7DGD0_9LAMI</name>
<proteinExistence type="predicted"/>
<gene>
    <name evidence="1" type="ORF">F511_40909</name>
</gene>
<evidence type="ECO:0000313" key="1">
    <source>
        <dbReference type="EMBL" id="KZV58700.1"/>
    </source>
</evidence>
<dbReference type="AlphaFoldDB" id="A0A2Z7DGD0"/>